<dbReference type="GO" id="GO:0008270">
    <property type="term" value="F:zinc ion binding"/>
    <property type="evidence" value="ECO:0007669"/>
    <property type="project" value="UniProtKB-KW"/>
</dbReference>
<keyword evidence="1" id="KW-0479">Metal-binding</keyword>
<sequence>MDFSSFFDSEGEDSFGSASDDGRGRYSASDDDYDDDENLECNEAHEGGENSEGGADDRNGTGDADDASEGGLRQPVGANDFLGKEFATEEDAYAAYKEFAKIRGFGVRKGDVARVDGVLIRRDFFCHRQGTRHAKHYDRPERVREERLESRTDCKAKLKIYYDMQHSVWRVRTIVDEHNHELAPAVFARLLPSHRKMSDGDKAQVDSFKQFGIPTSKIMAYMAGQSGGYGMLRFTKRDLYNYVHGQRVARICDGDAAATIMVTDGDKAMRSAIAEVMPTVTHRLCGWHLEKNCVQRVKEAEFRKVFRKAIYANFEICEFEEYWKASVESLGLHDNTWVKSTYESRHSWATAYLRGTFCAGYRTTSRCEGINAFIKGFLKSTDSILELVHSLDRVVKNYRNNEITAQFYSTYYSPVLTTSLDSIERFASKVYTRAVFREVKKQIKAVATLLFRGKDSISTTTVYTFSRMGKPNRKHKVLFDPNEEKIECECSMWNSEGIPCSHIFCAMKYEGLEEIPPGLILRRWCKDAKDCRSTQVDNKDGPEGRLLRYGALFGAMSLVAQLGAEDAAEFVVARDGIASLIETLQRRHFDKVGSKLGLSPLSQIKDPVVSKTKGAPRKGRSGRSYVDHGSHDPAAPSATRQPHHCHTNQGMQSQSGDPCDTLPAHGAGMTPPFTHGGSSPFCLNPVGVGGGGTNFFLGGQHIEQFYTTQGCSGHIAQPSAHAASPSLGNPNAWTNEELFERWLTQVRFG</sequence>
<evidence type="ECO:0000256" key="4">
    <source>
        <dbReference type="PROSITE-ProRule" id="PRU00325"/>
    </source>
</evidence>
<dbReference type="Pfam" id="PF03101">
    <property type="entry name" value="FAR1"/>
    <property type="match status" value="1"/>
</dbReference>
<feature type="compositionally biased region" description="Acidic residues" evidence="5">
    <location>
        <begin position="29"/>
        <end position="40"/>
    </location>
</feature>
<gene>
    <name evidence="7" type="ORF">Ahy_B01g054025</name>
</gene>
<evidence type="ECO:0000256" key="1">
    <source>
        <dbReference type="ARBA" id="ARBA00022723"/>
    </source>
</evidence>
<keyword evidence="8" id="KW-1185">Reference proteome</keyword>
<evidence type="ECO:0000259" key="6">
    <source>
        <dbReference type="PROSITE" id="PS50966"/>
    </source>
</evidence>
<proteinExistence type="predicted"/>
<dbReference type="STRING" id="3818.A0A445AT41"/>
<reference evidence="7 8" key="1">
    <citation type="submission" date="2019-01" db="EMBL/GenBank/DDBJ databases">
        <title>Sequencing of cultivated peanut Arachis hypogaea provides insights into genome evolution and oil improvement.</title>
        <authorList>
            <person name="Chen X."/>
        </authorList>
    </citation>
    <scope>NUCLEOTIDE SEQUENCE [LARGE SCALE GENOMIC DNA]</scope>
    <source>
        <strain evidence="8">cv. Fuhuasheng</strain>
        <tissue evidence="7">Leaves</tissue>
    </source>
</reference>
<accession>A0A445AT41</accession>
<feature type="domain" description="SWIM-type" evidence="6">
    <location>
        <begin position="475"/>
        <end position="511"/>
    </location>
</feature>
<comment type="caution">
    <text evidence="7">The sequence shown here is derived from an EMBL/GenBank/DDBJ whole genome shotgun (WGS) entry which is preliminary data.</text>
</comment>
<dbReference type="InterPro" id="IPR004330">
    <property type="entry name" value="FAR1_DNA_bnd_dom"/>
</dbReference>
<dbReference type="Proteomes" id="UP000289738">
    <property type="component" value="Chromosome B01"/>
</dbReference>
<keyword evidence="2 4" id="KW-0863">Zinc-finger</keyword>
<keyword evidence="3" id="KW-0862">Zinc</keyword>
<dbReference type="SMART" id="SM00575">
    <property type="entry name" value="ZnF_PMZ"/>
    <property type="match status" value="1"/>
</dbReference>
<name>A0A445AT41_ARAHY</name>
<dbReference type="InterPro" id="IPR007527">
    <property type="entry name" value="Znf_SWIM"/>
</dbReference>
<evidence type="ECO:0000313" key="8">
    <source>
        <dbReference type="Proteomes" id="UP000289738"/>
    </source>
</evidence>
<organism evidence="7 8">
    <name type="scientific">Arachis hypogaea</name>
    <name type="common">Peanut</name>
    <dbReference type="NCBI Taxonomy" id="3818"/>
    <lineage>
        <taxon>Eukaryota</taxon>
        <taxon>Viridiplantae</taxon>
        <taxon>Streptophyta</taxon>
        <taxon>Embryophyta</taxon>
        <taxon>Tracheophyta</taxon>
        <taxon>Spermatophyta</taxon>
        <taxon>Magnoliopsida</taxon>
        <taxon>eudicotyledons</taxon>
        <taxon>Gunneridae</taxon>
        <taxon>Pentapetalae</taxon>
        <taxon>rosids</taxon>
        <taxon>fabids</taxon>
        <taxon>Fabales</taxon>
        <taxon>Fabaceae</taxon>
        <taxon>Papilionoideae</taxon>
        <taxon>50 kb inversion clade</taxon>
        <taxon>dalbergioids sensu lato</taxon>
        <taxon>Dalbergieae</taxon>
        <taxon>Pterocarpus clade</taxon>
        <taxon>Arachis</taxon>
    </lineage>
</organism>
<feature type="compositionally biased region" description="Polar residues" evidence="5">
    <location>
        <begin position="647"/>
        <end position="656"/>
    </location>
</feature>
<evidence type="ECO:0000256" key="2">
    <source>
        <dbReference type="ARBA" id="ARBA00022771"/>
    </source>
</evidence>
<dbReference type="PANTHER" id="PTHR47718">
    <property type="entry name" value="OS01G0519700 PROTEIN"/>
    <property type="match status" value="1"/>
</dbReference>
<dbReference type="PROSITE" id="PS50966">
    <property type="entry name" value="ZF_SWIM"/>
    <property type="match status" value="1"/>
</dbReference>
<dbReference type="Pfam" id="PF04434">
    <property type="entry name" value="SWIM"/>
    <property type="match status" value="1"/>
</dbReference>
<dbReference type="InterPro" id="IPR006564">
    <property type="entry name" value="Znf_PMZ"/>
</dbReference>
<protein>
    <recommendedName>
        <fullName evidence="6">SWIM-type domain-containing protein</fullName>
    </recommendedName>
</protein>
<evidence type="ECO:0000256" key="3">
    <source>
        <dbReference type="ARBA" id="ARBA00022833"/>
    </source>
</evidence>
<dbReference type="AlphaFoldDB" id="A0A445AT41"/>
<dbReference type="Pfam" id="PF10551">
    <property type="entry name" value="MULE"/>
    <property type="match status" value="1"/>
</dbReference>
<evidence type="ECO:0000313" key="7">
    <source>
        <dbReference type="EMBL" id="RYR29589.1"/>
    </source>
</evidence>
<dbReference type="PANTHER" id="PTHR47718:SF7">
    <property type="entry name" value="PROTEIN FAR1-RELATED SEQUENCE"/>
    <property type="match status" value="1"/>
</dbReference>
<feature type="region of interest" description="Disordered" evidence="5">
    <location>
        <begin position="1"/>
        <end position="78"/>
    </location>
</feature>
<dbReference type="InterPro" id="IPR018289">
    <property type="entry name" value="MULE_transposase_dom"/>
</dbReference>
<feature type="region of interest" description="Disordered" evidence="5">
    <location>
        <begin position="607"/>
        <end position="665"/>
    </location>
</feature>
<dbReference type="EMBL" id="SDMP01000011">
    <property type="protein sequence ID" value="RYR29589.1"/>
    <property type="molecule type" value="Genomic_DNA"/>
</dbReference>
<evidence type="ECO:0000256" key="5">
    <source>
        <dbReference type="SAM" id="MobiDB-lite"/>
    </source>
</evidence>